<dbReference type="AlphaFoldDB" id="A0A1Q3A1E3"/>
<dbReference type="GO" id="GO:0005388">
    <property type="term" value="F:P-type calcium transporter activity"/>
    <property type="evidence" value="ECO:0007669"/>
    <property type="project" value="UniProtKB-EC"/>
</dbReference>
<proteinExistence type="inferred from homology"/>
<dbReference type="Gene3D" id="3.40.50.1000">
    <property type="entry name" value="HAD superfamily/HAD-like"/>
    <property type="match status" value="1"/>
</dbReference>
<dbReference type="EC" id="7.2.2.10" evidence="16"/>
<dbReference type="InterPro" id="IPR008250">
    <property type="entry name" value="ATPase_P-typ_transduc_dom_A_sf"/>
</dbReference>
<feature type="transmembrane region" description="Helical" evidence="16">
    <location>
        <begin position="839"/>
        <end position="856"/>
    </location>
</feature>
<dbReference type="InterPro" id="IPR023299">
    <property type="entry name" value="ATPase_P-typ_cyto_dom_N"/>
</dbReference>
<dbReference type="InterPro" id="IPR018303">
    <property type="entry name" value="ATPase_P-typ_P_site"/>
</dbReference>
<gene>
    <name evidence="18" type="ORF">ZYGR_0P01130</name>
</gene>
<evidence type="ECO:0000256" key="4">
    <source>
        <dbReference type="ARBA" id="ARBA00022568"/>
    </source>
</evidence>
<comment type="caution">
    <text evidence="18">The sequence shown here is derived from an EMBL/GenBank/DDBJ whole genome shotgun (WGS) entry which is preliminary data.</text>
</comment>
<feature type="transmembrane region" description="Helical" evidence="16">
    <location>
        <begin position="876"/>
        <end position="897"/>
    </location>
</feature>
<keyword evidence="5 16" id="KW-0812">Transmembrane</keyword>
<dbReference type="InterPro" id="IPR044492">
    <property type="entry name" value="P_typ_ATPase_HD_dom"/>
</dbReference>
<dbReference type="SFLD" id="SFLDS00003">
    <property type="entry name" value="Haloacid_Dehalogenase"/>
    <property type="match status" value="1"/>
</dbReference>
<dbReference type="PROSITE" id="PS00154">
    <property type="entry name" value="ATPASE_E1_E2"/>
    <property type="match status" value="1"/>
</dbReference>
<keyword evidence="9" id="KW-1278">Translocase</keyword>
<dbReference type="Pfam" id="PF00122">
    <property type="entry name" value="E1-E2_ATPase"/>
    <property type="match status" value="1"/>
</dbReference>
<keyword evidence="7 16" id="KW-0106">Calcium</keyword>
<dbReference type="SUPFAM" id="SSF81660">
    <property type="entry name" value="Metal cation-transporting ATPase, ATP-binding domain N"/>
    <property type="match status" value="1"/>
</dbReference>
<comment type="subcellular location">
    <subcellularLocation>
        <location evidence="1">Endomembrane system</location>
        <topology evidence="1">Multi-pass membrane protein</topology>
    </subcellularLocation>
    <subcellularLocation>
        <location evidence="16">Membrane</location>
        <topology evidence="16">Multi-pass membrane protein</topology>
    </subcellularLocation>
</comment>
<comment type="function">
    <text evidence="16">Catalyzes the hydrolysis of ATP coupled with the transport of calcium.</text>
</comment>
<evidence type="ECO:0000256" key="2">
    <source>
        <dbReference type="ARBA" id="ARBA00022448"/>
    </source>
</evidence>
<dbReference type="GO" id="GO:0005384">
    <property type="term" value="F:manganese ion transmembrane transporter activity"/>
    <property type="evidence" value="ECO:0007669"/>
    <property type="project" value="UniProtKB-ARBA"/>
</dbReference>
<evidence type="ECO:0000313" key="19">
    <source>
        <dbReference type="Proteomes" id="UP000187013"/>
    </source>
</evidence>
<evidence type="ECO:0000256" key="14">
    <source>
        <dbReference type="ARBA" id="ARBA00048694"/>
    </source>
</evidence>
<reference evidence="18 19" key="1">
    <citation type="submission" date="2016-08" db="EMBL/GenBank/DDBJ databases">
        <title>Draft genome sequence of allopolyploid Zygosaccharomyces rouxii.</title>
        <authorList>
            <person name="Watanabe J."/>
            <person name="Uehara K."/>
            <person name="Mogi Y."/>
            <person name="Tsukioka Y."/>
        </authorList>
    </citation>
    <scope>NUCLEOTIDE SEQUENCE [LARGE SCALE GENOMIC DNA]</scope>
    <source>
        <strain evidence="18 19">NBRC 110957</strain>
    </source>
</reference>
<dbReference type="InterPro" id="IPR006068">
    <property type="entry name" value="ATPase_P-typ_cation-transptr_C"/>
</dbReference>
<dbReference type="NCBIfam" id="TIGR01494">
    <property type="entry name" value="ATPase_P-type"/>
    <property type="match status" value="2"/>
</dbReference>
<dbReference type="SFLD" id="SFLDG00002">
    <property type="entry name" value="C1.7:_P-type_atpase_like"/>
    <property type="match status" value="1"/>
</dbReference>
<dbReference type="FunFam" id="3.40.50.1000:FF:000028">
    <property type="entry name" value="Calcium-transporting P-type ATPase, putative"/>
    <property type="match status" value="1"/>
</dbReference>
<keyword evidence="8 16" id="KW-0067">ATP-binding</keyword>
<dbReference type="SFLD" id="SFLDF00027">
    <property type="entry name" value="p-type_atpase"/>
    <property type="match status" value="1"/>
</dbReference>
<dbReference type="SMART" id="SM00831">
    <property type="entry name" value="Cation_ATPase_N"/>
    <property type="match status" value="1"/>
</dbReference>
<evidence type="ECO:0000259" key="17">
    <source>
        <dbReference type="SMART" id="SM00831"/>
    </source>
</evidence>
<evidence type="ECO:0000313" key="18">
    <source>
        <dbReference type="EMBL" id="GAV49469.1"/>
    </source>
</evidence>
<comment type="catalytic activity">
    <reaction evidence="14 16">
        <text>Ca(2+)(in) + ATP + H2O = Ca(2+)(out) + ADP + phosphate + H(+)</text>
        <dbReference type="Rhea" id="RHEA:18105"/>
        <dbReference type="ChEBI" id="CHEBI:15377"/>
        <dbReference type="ChEBI" id="CHEBI:15378"/>
        <dbReference type="ChEBI" id="CHEBI:29108"/>
        <dbReference type="ChEBI" id="CHEBI:30616"/>
        <dbReference type="ChEBI" id="CHEBI:43474"/>
        <dbReference type="ChEBI" id="CHEBI:456216"/>
        <dbReference type="EC" id="7.2.2.10"/>
    </reaction>
</comment>
<dbReference type="GO" id="GO:0005524">
    <property type="term" value="F:ATP binding"/>
    <property type="evidence" value="ECO:0007669"/>
    <property type="project" value="UniProtKB-KW"/>
</dbReference>
<evidence type="ECO:0000256" key="13">
    <source>
        <dbReference type="ARBA" id="ARBA00038148"/>
    </source>
</evidence>
<dbReference type="OrthoDB" id="3352408at2759"/>
<feature type="transmembrane region" description="Helical" evidence="16">
    <location>
        <begin position="903"/>
        <end position="921"/>
    </location>
</feature>
<dbReference type="SUPFAM" id="SSF81653">
    <property type="entry name" value="Calcium ATPase, transduction domain A"/>
    <property type="match status" value="1"/>
</dbReference>
<evidence type="ECO:0000256" key="1">
    <source>
        <dbReference type="ARBA" id="ARBA00004127"/>
    </source>
</evidence>
<dbReference type="InterPro" id="IPR036412">
    <property type="entry name" value="HAD-like_sf"/>
</dbReference>
<dbReference type="FunFam" id="3.40.50.1000:FF:000001">
    <property type="entry name" value="Phospholipid-transporting ATPase IC"/>
    <property type="match status" value="1"/>
</dbReference>
<dbReference type="Gene3D" id="2.70.150.10">
    <property type="entry name" value="Calcium-transporting ATPase, cytoplasmic transduction domain A"/>
    <property type="match status" value="1"/>
</dbReference>
<evidence type="ECO:0000256" key="6">
    <source>
        <dbReference type="ARBA" id="ARBA00022741"/>
    </source>
</evidence>
<dbReference type="Proteomes" id="UP000187013">
    <property type="component" value="Unassembled WGS sequence"/>
</dbReference>
<evidence type="ECO:0000256" key="9">
    <source>
        <dbReference type="ARBA" id="ARBA00022967"/>
    </source>
</evidence>
<comment type="similarity">
    <text evidence="13 16">Belongs to the cation transport ATPase (P-type) (TC 3.A.3) family.</text>
</comment>
<dbReference type="GO" id="GO:0031090">
    <property type="term" value="C:organelle membrane"/>
    <property type="evidence" value="ECO:0007669"/>
    <property type="project" value="UniProtKB-ARBA"/>
</dbReference>
<evidence type="ECO:0000256" key="15">
    <source>
        <dbReference type="ARBA" id="ARBA00053224"/>
    </source>
</evidence>
<keyword evidence="12 16" id="KW-0472">Membrane</keyword>
<dbReference type="Pfam" id="PF00689">
    <property type="entry name" value="Cation_ATPase_C"/>
    <property type="match status" value="1"/>
</dbReference>
<keyword evidence="10 16" id="KW-1133">Transmembrane helix</keyword>
<accession>A0A1Q3A1E3</accession>
<dbReference type="SUPFAM" id="SSF81665">
    <property type="entry name" value="Calcium ATPase, transmembrane domain M"/>
    <property type="match status" value="1"/>
</dbReference>
<comment type="caution">
    <text evidence="16">Lacks conserved residue(s) required for the propagation of feature annotation.</text>
</comment>
<dbReference type="GO" id="GO:0005737">
    <property type="term" value="C:cytoplasm"/>
    <property type="evidence" value="ECO:0007669"/>
    <property type="project" value="UniProtKB-ARBA"/>
</dbReference>
<dbReference type="InterPro" id="IPR023298">
    <property type="entry name" value="ATPase_P-typ_TM_dom_sf"/>
</dbReference>
<dbReference type="EMBL" id="BDGX01000016">
    <property type="protein sequence ID" value="GAV49469.1"/>
    <property type="molecule type" value="Genomic_DNA"/>
</dbReference>
<dbReference type="InterPro" id="IPR004014">
    <property type="entry name" value="ATPase_P-typ_cation-transptr_N"/>
</dbReference>
<dbReference type="InterPro" id="IPR059000">
    <property type="entry name" value="ATPase_P-type_domA"/>
</dbReference>
<keyword evidence="11 16" id="KW-0406">Ion transport</keyword>
<feature type="transmembrane region" description="Helical" evidence="16">
    <location>
        <begin position="92"/>
        <end position="111"/>
    </location>
</feature>
<dbReference type="GO" id="GO:0016887">
    <property type="term" value="F:ATP hydrolysis activity"/>
    <property type="evidence" value="ECO:0007669"/>
    <property type="project" value="InterPro"/>
</dbReference>
<dbReference type="PRINTS" id="PR00120">
    <property type="entry name" value="HATPASE"/>
</dbReference>
<sequence>MSENPFESRIGAEIDNESEMIFDATNEALSKPDPSLEYCTLTVEETLDKLRTSAEFGLDSIAETSRRRLEFGVNEVVSEDNESIWRKFVMNFVEDPLILLLIGSAVVSFIMGNIDDAVSITLAIVFVVTVGFVQEYRSEKSLEALNRLVPAECHLVRCGQESHVLASGLVPGDLVNFKFGDRIPADIRIVESVGLSIDESNLTGEQEPVHKTSQEVSKESYNDQPFSIVPISDRTCIAYMGTLVKEGHGKGIVVGTGKNTSFGSVFEMMSTIEKPKTPLQMSMDKLGKDLSLVSFILIGLICLIGVFQGRSWLEMFQISVSLAVAAIPEGLPIIVTVTLALGVLRMAKRKAIVRRLPSVETLGSVNVICSDKTGTLTSNHMTVSKIWCLDSMESKSNALVLDKPRSTNYRNYLTEDVKATLTVSNFCNNASFSQEHCKHLGNPTDIALLENLSKFELQDLRSQTKKVHEIPFNSRKKFMAVQLIDLDGKCSLYVKGAFEKVLEQCSTFLNKKGKPEKLSDSHRELITETANSLASDGLRTLAFAKAELPNGKNKVDEDSISGLTFTGLIAMSDPPRPTVKPAVERLLRGGVHVIMITGDSENTAVNIAREVGIPIINPELSVLSGEKLNEMTEEQLANVIDHVSVFARATPEHKLNIVSALRKRGDIVAMTGDGVNDAPALKLADIGVSMGTMGTDVAKEASDMVLTDDDFSTILTAIEEGKGIFNNIQNFLTFQLSTSVAALSLVALSTTFKLPNPLNAMQILWINILMDGPPAQSLGVEPVDHEVMKKPPRKRTDKILTNEVLKRLSLSAFVIIIGTVYVFIKEMAEDSQVTSRDTTMTFTCFVFFDMFNALACRHATKSVFETGLFANKMFNYAVGLSLLGQMCAIYVPFFQQVFKTESLSLGDLFFLLIISSTVLIADEVRKLWNKRNALNDPYLYSNV</sequence>
<evidence type="ECO:0000256" key="7">
    <source>
        <dbReference type="ARBA" id="ARBA00022837"/>
    </source>
</evidence>
<feature type="transmembrane region" description="Helical" evidence="16">
    <location>
        <begin position="117"/>
        <end position="133"/>
    </location>
</feature>
<feature type="transmembrane region" description="Helical" evidence="16">
    <location>
        <begin position="804"/>
        <end position="824"/>
    </location>
</feature>
<dbReference type="Gene3D" id="3.40.1110.10">
    <property type="entry name" value="Calcium-transporting ATPase, cytoplasmic domain N"/>
    <property type="match status" value="1"/>
</dbReference>
<dbReference type="Pfam" id="PF13246">
    <property type="entry name" value="Cation_ATPase"/>
    <property type="match status" value="1"/>
</dbReference>
<evidence type="ECO:0000256" key="3">
    <source>
        <dbReference type="ARBA" id="ARBA00022553"/>
    </source>
</evidence>
<feature type="transmembrane region" description="Helical" evidence="16">
    <location>
        <begin position="320"/>
        <end position="344"/>
    </location>
</feature>
<keyword evidence="3" id="KW-0597">Phosphoprotein</keyword>
<feature type="domain" description="Cation-transporting P-type ATPase N-terminal" evidence="17">
    <location>
        <begin position="37"/>
        <end position="113"/>
    </location>
</feature>
<keyword evidence="4 16" id="KW-0109">Calcium transport</keyword>
<dbReference type="GO" id="GO:0012505">
    <property type="term" value="C:endomembrane system"/>
    <property type="evidence" value="ECO:0007669"/>
    <property type="project" value="UniProtKB-SubCell"/>
</dbReference>
<keyword evidence="6 16" id="KW-0547">Nucleotide-binding</keyword>
<dbReference type="NCBIfam" id="TIGR01522">
    <property type="entry name" value="ATPase-IIA2_Ca"/>
    <property type="match status" value="1"/>
</dbReference>
<dbReference type="Pfam" id="PF00690">
    <property type="entry name" value="Cation_ATPase_N"/>
    <property type="match status" value="1"/>
</dbReference>
<protein>
    <recommendedName>
        <fullName evidence="16">Calcium-transporting ATPase</fullName>
        <ecNumber evidence="16">7.2.2.10</ecNumber>
    </recommendedName>
</protein>
<keyword evidence="2 16" id="KW-0813">Transport</keyword>
<dbReference type="Gene3D" id="1.20.1110.10">
    <property type="entry name" value="Calcium-transporting ATPase, transmembrane domain"/>
    <property type="match status" value="1"/>
</dbReference>
<name>A0A1Q3A1E3_ZYGRO</name>
<dbReference type="eggNOG" id="KOG0202">
    <property type="taxonomic scope" value="Eukaryota"/>
</dbReference>
<comment type="function">
    <text evidence="15">This magnesium-dependent enzyme catalyzes the hydrolysis of ATP coupled with the transport of calcium. Has a role in the secretory pathway.</text>
</comment>
<feature type="transmembrane region" description="Helical" evidence="16">
    <location>
        <begin position="290"/>
        <end position="308"/>
    </location>
</feature>
<evidence type="ECO:0000256" key="16">
    <source>
        <dbReference type="RuleBase" id="RU361146"/>
    </source>
</evidence>
<evidence type="ECO:0000256" key="10">
    <source>
        <dbReference type="ARBA" id="ARBA00022989"/>
    </source>
</evidence>
<evidence type="ECO:0000256" key="5">
    <source>
        <dbReference type="ARBA" id="ARBA00022692"/>
    </source>
</evidence>
<dbReference type="PRINTS" id="PR00119">
    <property type="entry name" value="CATATPASE"/>
</dbReference>
<evidence type="ECO:0000256" key="8">
    <source>
        <dbReference type="ARBA" id="ARBA00022840"/>
    </source>
</evidence>
<dbReference type="FunFam" id="2.70.150.10:FF:000008">
    <property type="entry name" value="Calcium-transporting ATPase"/>
    <property type="match status" value="1"/>
</dbReference>
<dbReference type="InterPro" id="IPR023214">
    <property type="entry name" value="HAD_sf"/>
</dbReference>
<evidence type="ECO:0000256" key="12">
    <source>
        <dbReference type="ARBA" id="ARBA00023136"/>
    </source>
</evidence>
<dbReference type="InterPro" id="IPR006413">
    <property type="entry name" value="P-type_ATPase_IIA_PMR1"/>
</dbReference>
<dbReference type="InterPro" id="IPR001757">
    <property type="entry name" value="P_typ_ATPase"/>
</dbReference>
<dbReference type="SUPFAM" id="SSF56784">
    <property type="entry name" value="HAD-like"/>
    <property type="match status" value="1"/>
</dbReference>
<organism evidence="18 19">
    <name type="scientific">Zygosaccharomyces rouxii</name>
    <dbReference type="NCBI Taxonomy" id="4956"/>
    <lineage>
        <taxon>Eukaryota</taxon>
        <taxon>Fungi</taxon>
        <taxon>Dikarya</taxon>
        <taxon>Ascomycota</taxon>
        <taxon>Saccharomycotina</taxon>
        <taxon>Saccharomycetes</taxon>
        <taxon>Saccharomycetales</taxon>
        <taxon>Saccharomycetaceae</taxon>
        <taxon>Zygosaccharomyces</taxon>
    </lineage>
</organism>
<dbReference type="PANTHER" id="PTHR42861">
    <property type="entry name" value="CALCIUM-TRANSPORTING ATPASE"/>
    <property type="match status" value="1"/>
</dbReference>
<evidence type="ECO:0000256" key="11">
    <source>
        <dbReference type="ARBA" id="ARBA00023065"/>
    </source>
</evidence>